<gene>
    <name evidence="2" type="ORF">GGQ68_001961</name>
</gene>
<evidence type="ECO:0000313" key="3">
    <source>
        <dbReference type="Proteomes" id="UP000541426"/>
    </source>
</evidence>
<evidence type="ECO:0000313" key="2">
    <source>
        <dbReference type="EMBL" id="MBB3985628.1"/>
    </source>
</evidence>
<evidence type="ECO:0000256" key="1">
    <source>
        <dbReference type="SAM" id="Phobius"/>
    </source>
</evidence>
<name>A0A7W6DMC4_9RHOB</name>
<feature type="transmembrane region" description="Helical" evidence="1">
    <location>
        <begin position="21"/>
        <end position="39"/>
    </location>
</feature>
<reference evidence="2 3" key="1">
    <citation type="submission" date="2020-08" db="EMBL/GenBank/DDBJ databases">
        <title>Genomic Encyclopedia of Type Strains, Phase IV (KMG-IV): sequencing the most valuable type-strain genomes for metagenomic binning, comparative biology and taxonomic classification.</title>
        <authorList>
            <person name="Goeker M."/>
        </authorList>
    </citation>
    <scope>NUCLEOTIDE SEQUENCE [LARGE SCALE GENOMIC DNA]</scope>
    <source>
        <strain evidence="2 3">DSM 102235</strain>
    </source>
</reference>
<comment type="caution">
    <text evidence="2">The sequence shown here is derived from an EMBL/GenBank/DDBJ whole genome shotgun (WGS) entry which is preliminary data.</text>
</comment>
<keyword evidence="1" id="KW-0812">Transmembrane</keyword>
<organism evidence="2 3">
    <name type="scientific">Sagittula marina</name>
    <dbReference type="NCBI Taxonomy" id="943940"/>
    <lineage>
        <taxon>Bacteria</taxon>
        <taxon>Pseudomonadati</taxon>
        <taxon>Pseudomonadota</taxon>
        <taxon>Alphaproteobacteria</taxon>
        <taxon>Rhodobacterales</taxon>
        <taxon>Roseobacteraceae</taxon>
        <taxon>Sagittula</taxon>
    </lineage>
</organism>
<keyword evidence="3" id="KW-1185">Reference proteome</keyword>
<sequence length="66" mass="7179">MSSIETFSENAAPAAKVEHNILWTVLVFLEIVALATYFWGLPALAMIALTCVPVMFVVLLLITVGK</sequence>
<dbReference type="EMBL" id="JACIEJ010000004">
    <property type="protein sequence ID" value="MBB3985628.1"/>
    <property type="molecule type" value="Genomic_DNA"/>
</dbReference>
<dbReference type="Proteomes" id="UP000541426">
    <property type="component" value="Unassembled WGS sequence"/>
</dbReference>
<feature type="transmembrane region" description="Helical" evidence="1">
    <location>
        <begin position="45"/>
        <end position="64"/>
    </location>
</feature>
<dbReference type="RefSeq" id="WP_183965358.1">
    <property type="nucleotide sequence ID" value="NZ_BAABBZ010000018.1"/>
</dbReference>
<protein>
    <submittedName>
        <fullName evidence="2">Uncharacterized protein</fullName>
    </submittedName>
</protein>
<accession>A0A7W6DMC4</accession>
<keyword evidence="1" id="KW-0472">Membrane</keyword>
<dbReference type="AlphaFoldDB" id="A0A7W6DMC4"/>
<proteinExistence type="predicted"/>
<keyword evidence="1" id="KW-1133">Transmembrane helix</keyword>